<organism evidence="1 2">
    <name type="scientific">Roridomyces roridus</name>
    <dbReference type="NCBI Taxonomy" id="1738132"/>
    <lineage>
        <taxon>Eukaryota</taxon>
        <taxon>Fungi</taxon>
        <taxon>Dikarya</taxon>
        <taxon>Basidiomycota</taxon>
        <taxon>Agaricomycotina</taxon>
        <taxon>Agaricomycetes</taxon>
        <taxon>Agaricomycetidae</taxon>
        <taxon>Agaricales</taxon>
        <taxon>Marasmiineae</taxon>
        <taxon>Mycenaceae</taxon>
        <taxon>Roridomyces</taxon>
    </lineage>
</organism>
<evidence type="ECO:0000313" key="2">
    <source>
        <dbReference type="Proteomes" id="UP001221142"/>
    </source>
</evidence>
<reference evidence="1" key="1">
    <citation type="submission" date="2023-03" db="EMBL/GenBank/DDBJ databases">
        <title>Massive genome expansion in bonnet fungi (Mycena s.s.) driven by repeated elements and novel gene families across ecological guilds.</title>
        <authorList>
            <consortium name="Lawrence Berkeley National Laboratory"/>
            <person name="Harder C.B."/>
            <person name="Miyauchi S."/>
            <person name="Viragh M."/>
            <person name="Kuo A."/>
            <person name="Thoen E."/>
            <person name="Andreopoulos B."/>
            <person name="Lu D."/>
            <person name="Skrede I."/>
            <person name="Drula E."/>
            <person name="Henrissat B."/>
            <person name="Morin E."/>
            <person name="Kohler A."/>
            <person name="Barry K."/>
            <person name="LaButti K."/>
            <person name="Morin E."/>
            <person name="Salamov A."/>
            <person name="Lipzen A."/>
            <person name="Mereny Z."/>
            <person name="Hegedus B."/>
            <person name="Baldrian P."/>
            <person name="Stursova M."/>
            <person name="Weitz H."/>
            <person name="Taylor A."/>
            <person name="Grigoriev I.V."/>
            <person name="Nagy L.G."/>
            <person name="Martin F."/>
            <person name="Kauserud H."/>
        </authorList>
    </citation>
    <scope>NUCLEOTIDE SEQUENCE</scope>
    <source>
        <strain evidence="1">9284</strain>
    </source>
</reference>
<gene>
    <name evidence="1" type="ORF">FB45DRAFT_1021513</name>
</gene>
<dbReference type="AlphaFoldDB" id="A0AAD7CCL3"/>
<sequence>MQTKLPKQIISPIQQLEGRSDHIVSLQASVYDLDNPGFSAICSCLPNVVDLHIDILSNLNDLNDFGSLTSLSPDFFSLFEETSSLPPSLERLAITWDFSEALEGEEPSRIPDFVAMRQGLLRRCPALRMLWLDGDLFLFRWRKIVLRGNRVREEEVCERDAGLVPHIRPKLMHFWDGL</sequence>
<protein>
    <recommendedName>
        <fullName evidence="3">F-box domain-containing protein</fullName>
    </recommendedName>
</protein>
<evidence type="ECO:0000313" key="1">
    <source>
        <dbReference type="EMBL" id="KAJ7644770.1"/>
    </source>
</evidence>
<comment type="caution">
    <text evidence="1">The sequence shown here is derived from an EMBL/GenBank/DDBJ whole genome shotgun (WGS) entry which is preliminary data.</text>
</comment>
<dbReference type="Proteomes" id="UP001221142">
    <property type="component" value="Unassembled WGS sequence"/>
</dbReference>
<accession>A0AAD7CCL3</accession>
<name>A0AAD7CCL3_9AGAR</name>
<evidence type="ECO:0008006" key="3">
    <source>
        <dbReference type="Google" id="ProtNLM"/>
    </source>
</evidence>
<dbReference type="EMBL" id="JARKIF010000003">
    <property type="protein sequence ID" value="KAJ7644770.1"/>
    <property type="molecule type" value="Genomic_DNA"/>
</dbReference>
<keyword evidence="2" id="KW-1185">Reference proteome</keyword>
<proteinExistence type="predicted"/>